<proteinExistence type="predicted"/>
<keyword evidence="2" id="KW-1003">Cell membrane</keyword>
<dbReference type="InterPro" id="IPR001851">
    <property type="entry name" value="ABC_transp_permease"/>
</dbReference>
<evidence type="ECO:0000313" key="7">
    <source>
        <dbReference type="EMBL" id="EJX06685.1"/>
    </source>
</evidence>
<dbReference type="GO" id="GO:0022857">
    <property type="term" value="F:transmembrane transporter activity"/>
    <property type="evidence" value="ECO:0007669"/>
    <property type="project" value="InterPro"/>
</dbReference>
<dbReference type="Pfam" id="PF02653">
    <property type="entry name" value="BPD_transp_2"/>
    <property type="match status" value="1"/>
</dbReference>
<comment type="subcellular location">
    <subcellularLocation>
        <location evidence="1">Cell membrane</location>
        <topology evidence="1">Multi-pass membrane protein</topology>
    </subcellularLocation>
</comment>
<dbReference type="CDD" id="cd06580">
    <property type="entry name" value="TM_PBP1_transp_TpRbsC_like"/>
    <property type="match status" value="1"/>
</dbReference>
<evidence type="ECO:0000256" key="2">
    <source>
        <dbReference type="ARBA" id="ARBA00022475"/>
    </source>
</evidence>
<reference evidence="7" key="1">
    <citation type="journal article" date="2012" name="PLoS ONE">
        <title>Gene sets for utilization of primary and secondary nutrition supplies in the distal gut of endangered iberian lynx.</title>
        <authorList>
            <person name="Alcaide M."/>
            <person name="Messina E."/>
            <person name="Richter M."/>
            <person name="Bargiela R."/>
            <person name="Peplies J."/>
            <person name="Huws S.A."/>
            <person name="Newbold C.J."/>
            <person name="Golyshin P.N."/>
            <person name="Simon M.A."/>
            <person name="Lopez G."/>
            <person name="Yakimov M.M."/>
            <person name="Ferrer M."/>
        </authorList>
    </citation>
    <scope>NUCLEOTIDE SEQUENCE</scope>
</reference>
<gene>
    <name evidence="7" type="ORF">EVA_05206</name>
</gene>
<evidence type="ECO:0000256" key="6">
    <source>
        <dbReference type="SAM" id="Phobius"/>
    </source>
</evidence>
<organism evidence="7">
    <name type="scientific">gut metagenome</name>
    <dbReference type="NCBI Taxonomy" id="749906"/>
    <lineage>
        <taxon>unclassified sequences</taxon>
        <taxon>metagenomes</taxon>
        <taxon>organismal metagenomes</taxon>
    </lineage>
</organism>
<dbReference type="GO" id="GO:0005886">
    <property type="term" value="C:plasma membrane"/>
    <property type="evidence" value="ECO:0007669"/>
    <property type="project" value="UniProtKB-SubCell"/>
</dbReference>
<dbReference type="PANTHER" id="PTHR47089">
    <property type="entry name" value="ABC TRANSPORTER, PERMEASE PROTEIN"/>
    <property type="match status" value="1"/>
</dbReference>
<evidence type="ECO:0000256" key="1">
    <source>
        <dbReference type="ARBA" id="ARBA00004651"/>
    </source>
</evidence>
<keyword evidence="4 6" id="KW-1133">Transmembrane helix</keyword>
<feature type="transmembrane region" description="Helical" evidence="6">
    <location>
        <begin position="143"/>
        <end position="164"/>
    </location>
</feature>
<keyword evidence="3 6" id="KW-0812">Transmembrane</keyword>
<name>J9H088_9ZZZZ</name>
<dbReference type="AlphaFoldDB" id="J9H088"/>
<evidence type="ECO:0000256" key="3">
    <source>
        <dbReference type="ARBA" id="ARBA00022692"/>
    </source>
</evidence>
<feature type="transmembrane region" description="Helical" evidence="6">
    <location>
        <begin position="15"/>
        <end position="34"/>
    </location>
</feature>
<keyword evidence="5 6" id="KW-0472">Membrane</keyword>
<dbReference type="PANTHER" id="PTHR47089:SF1">
    <property type="entry name" value="GUANOSINE ABC TRANSPORTER PERMEASE PROTEIN NUPP"/>
    <property type="match status" value="1"/>
</dbReference>
<comment type="caution">
    <text evidence="7">The sequence shown here is derived from an EMBL/GenBank/DDBJ whole genome shotgun (WGS) entry which is preliminary data.</text>
</comment>
<evidence type="ECO:0000256" key="4">
    <source>
        <dbReference type="ARBA" id="ARBA00022989"/>
    </source>
</evidence>
<dbReference type="EMBL" id="AMCI01001090">
    <property type="protein sequence ID" value="EJX06685.1"/>
    <property type="molecule type" value="Genomic_DNA"/>
</dbReference>
<feature type="transmembrane region" description="Helical" evidence="6">
    <location>
        <begin position="64"/>
        <end position="85"/>
    </location>
</feature>
<evidence type="ECO:0000256" key="5">
    <source>
        <dbReference type="ARBA" id="ARBA00023136"/>
    </source>
</evidence>
<protein>
    <submittedName>
        <fullName evidence="7">ABC transporter, permease protein</fullName>
    </submittedName>
</protein>
<sequence>MIPKAGLDKLFNSNYMSISIFIAIAIAFVMYVILQKTTFGYELKACGMNKNASQYAGINAKRNIVLSMVISGALAGIGGGLYYLAGAGQYVLVKELLTRGFDGIPVALLANSHPLGTILSAFFVSYLSVGGNAMQPNFSTETINIIIAVIIYLAAFSLLMKNLLSGLARRKREKNEEAGK</sequence>
<accession>J9H088</accession>